<sequence>MQPEIVPYINGRGNNLVPPTTLQEPVKINPSLTIGAIIGIVVAVLFFASIACCFCCCVAAFSSRQTTRARTRRAENTHIGVRGQRQRPRVHRGGGDLEVGNHELERVPLPERPPPPPYSADVENGTRKIEQVEEVGQGLQVRLGRESWMPSRPPPAYR</sequence>
<feature type="transmembrane region" description="Helical" evidence="2">
    <location>
        <begin position="34"/>
        <end position="62"/>
    </location>
</feature>
<reference evidence="3 4" key="1">
    <citation type="journal article" date="2024" name="J. Plant Pathol.">
        <title>Sequence and assembly of the genome of Seiridium unicorne, isolate CBS 538.82, causal agent of cypress canker disease.</title>
        <authorList>
            <person name="Scali E."/>
            <person name="Rocca G.D."/>
            <person name="Danti R."/>
            <person name="Garbelotto M."/>
            <person name="Barberini S."/>
            <person name="Baroncelli R."/>
            <person name="Emiliani G."/>
        </authorList>
    </citation>
    <scope>NUCLEOTIDE SEQUENCE [LARGE SCALE GENOMIC DNA]</scope>
    <source>
        <strain evidence="3 4">BM-138-508</strain>
    </source>
</reference>
<feature type="region of interest" description="Disordered" evidence="1">
    <location>
        <begin position="81"/>
        <end position="127"/>
    </location>
</feature>
<keyword evidence="4" id="KW-1185">Reference proteome</keyword>
<evidence type="ECO:0000313" key="3">
    <source>
        <dbReference type="EMBL" id="KAK9426020.1"/>
    </source>
</evidence>
<evidence type="ECO:0000313" key="4">
    <source>
        <dbReference type="Proteomes" id="UP001408356"/>
    </source>
</evidence>
<keyword evidence="2" id="KW-1133">Transmembrane helix</keyword>
<feature type="compositionally biased region" description="Basic and acidic residues" evidence="1">
    <location>
        <begin position="93"/>
        <end position="109"/>
    </location>
</feature>
<protein>
    <submittedName>
        <fullName evidence="3">Uncharacterized protein</fullName>
    </submittedName>
</protein>
<evidence type="ECO:0000256" key="2">
    <source>
        <dbReference type="SAM" id="Phobius"/>
    </source>
</evidence>
<keyword evidence="2" id="KW-0812">Transmembrane</keyword>
<accession>A0ABR2VGG9</accession>
<dbReference type="EMBL" id="JARVKF010000007">
    <property type="protein sequence ID" value="KAK9426020.1"/>
    <property type="molecule type" value="Genomic_DNA"/>
</dbReference>
<proteinExistence type="predicted"/>
<organism evidence="3 4">
    <name type="scientific">Seiridium unicorne</name>
    <dbReference type="NCBI Taxonomy" id="138068"/>
    <lineage>
        <taxon>Eukaryota</taxon>
        <taxon>Fungi</taxon>
        <taxon>Dikarya</taxon>
        <taxon>Ascomycota</taxon>
        <taxon>Pezizomycotina</taxon>
        <taxon>Sordariomycetes</taxon>
        <taxon>Xylariomycetidae</taxon>
        <taxon>Amphisphaeriales</taxon>
        <taxon>Sporocadaceae</taxon>
        <taxon>Seiridium</taxon>
    </lineage>
</organism>
<comment type="caution">
    <text evidence="3">The sequence shown here is derived from an EMBL/GenBank/DDBJ whole genome shotgun (WGS) entry which is preliminary data.</text>
</comment>
<evidence type="ECO:0000256" key="1">
    <source>
        <dbReference type="SAM" id="MobiDB-lite"/>
    </source>
</evidence>
<dbReference type="Proteomes" id="UP001408356">
    <property type="component" value="Unassembled WGS sequence"/>
</dbReference>
<keyword evidence="2" id="KW-0472">Membrane</keyword>
<name>A0ABR2VGG9_9PEZI</name>
<gene>
    <name evidence="3" type="ORF">SUNI508_12644</name>
</gene>